<dbReference type="EMBL" id="QPKB01000014">
    <property type="protein sequence ID" value="RWR97601.1"/>
    <property type="molecule type" value="Genomic_DNA"/>
</dbReference>
<proteinExistence type="predicted"/>
<evidence type="ECO:0000313" key="1">
    <source>
        <dbReference type="EMBL" id="RWR97601.1"/>
    </source>
</evidence>
<organism evidence="1 2">
    <name type="scientific">Cinnamomum micranthum f. kanehirae</name>
    <dbReference type="NCBI Taxonomy" id="337451"/>
    <lineage>
        <taxon>Eukaryota</taxon>
        <taxon>Viridiplantae</taxon>
        <taxon>Streptophyta</taxon>
        <taxon>Embryophyta</taxon>
        <taxon>Tracheophyta</taxon>
        <taxon>Spermatophyta</taxon>
        <taxon>Magnoliopsida</taxon>
        <taxon>Magnoliidae</taxon>
        <taxon>Laurales</taxon>
        <taxon>Lauraceae</taxon>
        <taxon>Cinnamomum</taxon>
    </lineage>
</organism>
<dbReference type="InterPro" id="IPR029058">
    <property type="entry name" value="AB_hydrolase_fold"/>
</dbReference>
<dbReference type="OrthoDB" id="58570at2759"/>
<dbReference type="AlphaFoldDB" id="A0A3S3PTW7"/>
<protein>
    <submittedName>
        <fullName evidence="1">GDSL esterase/lipase isoform X2</fullName>
    </submittedName>
</protein>
<gene>
    <name evidence="1" type="ORF">CKAN_02704500</name>
</gene>
<dbReference type="PANTHER" id="PTHR31479">
    <property type="entry name" value="ALPHA/BETA-HYDROLASES SUPERFAMILY PROTEIN"/>
    <property type="match status" value="1"/>
</dbReference>
<sequence>MVAGIGRKDPNFRRRAIACFIEAVYLLERDRQEKRTEKNRRAPTWWKAFHYKLTQTLVDDKDGSIIGAILEWDKCAALSDLRLRGGAPKAVLALRGTLLKGQTFKGDLKEDMRFATVQSHSLGAAFAFQVGKALAKNGVFVETHLFNPPCVSLPIILRIIAEEARDASKKFEGKFSSNLPNGEGSKACVALKNWALHLYVNEGDLICSHYTVSAGTSDAQAHIGAKVFVISKDEQKFCEAHRLKQWWYDEQLQPQIHNSKILYSQLKSLCRTAPR</sequence>
<reference evidence="1 2" key="1">
    <citation type="journal article" date="2019" name="Nat. Plants">
        <title>Stout camphor tree genome fills gaps in understanding of flowering plant genome evolution.</title>
        <authorList>
            <person name="Chaw S.M."/>
            <person name="Liu Y.C."/>
            <person name="Wu Y.W."/>
            <person name="Wang H.Y."/>
            <person name="Lin C.I."/>
            <person name="Wu C.S."/>
            <person name="Ke H.M."/>
            <person name="Chang L.Y."/>
            <person name="Hsu C.Y."/>
            <person name="Yang H.T."/>
            <person name="Sudianto E."/>
            <person name="Hsu M.H."/>
            <person name="Wu K.P."/>
            <person name="Wang L.N."/>
            <person name="Leebens-Mack J.H."/>
            <person name="Tsai I.J."/>
        </authorList>
    </citation>
    <scope>NUCLEOTIDE SEQUENCE [LARGE SCALE GENOMIC DNA]</scope>
    <source>
        <strain evidence="2">cv. Chaw 1501</strain>
        <tissue evidence="1">Young leaves</tissue>
    </source>
</reference>
<accession>A0A3S3PTW7</accession>
<evidence type="ECO:0000313" key="2">
    <source>
        <dbReference type="Proteomes" id="UP000283530"/>
    </source>
</evidence>
<dbReference type="Proteomes" id="UP000283530">
    <property type="component" value="Unassembled WGS sequence"/>
</dbReference>
<name>A0A3S3PTW7_9MAGN</name>
<dbReference type="SUPFAM" id="SSF53474">
    <property type="entry name" value="alpha/beta-Hydrolases"/>
    <property type="match status" value="1"/>
</dbReference>
<dbReference type="PANTHER" id="PTHR31479:SF3">
    <property type="entry name" value="ALPHA_BETA-HYDROLASES SUPERFAMILY PROTEIN"/>
    <property type="match status" value="1"/>
</dbReference>
<comment type="caution">
    <text evidence="1">The sequence shown here is derived from an EMBL/GenBank/DDBJ whole genome shotgun (WGS) entry which is preliminary data.</text>
</comment>
<keyword evidence="2" id="KW-1185">Reference proteome</keyword>